<dbReference type="HOGENOM" id="CLU_008287_22_1_4"/>
<dbReference type="PANTHER" id="PTHR32552:SF82">
    <property type="entry name" value="FCUA PROTEIN"/>
    <property type="match status" value="1"/>
</dbReference>
<evidence type="ECO:0000256" key="11">
    <source>
        <dbReference type="ARBA" id="ARBA00023136"/>
    </source>
</evidence>
<evidence type="ECO:0000256" key="10">
    <source>
        <dbReference type="ARBA" id="ARBA00023077"/>
    </source>
</evidence>
<dbReference type="AlphaFoldDB" id="C6X943"/>
<evidence type="ECO:0000256" key="4">
    <source>
        <dbReference type="ARBA" id="ARBA00022452"/>
    </source>
</evidence>
<keyword evidence="10 16" id="KW-0798">TonB box</keyword>
<evidence type="ECO:0000256" key="3">
    <source>
        <dbReference type="ARBA" id="ARBA00022448"/>
    </source>
</evidence>
<feature type="short sequence motif" description="TonB C-terminal box" evidence="15">
    <location>
        <begin position="786"/>
        <end position="803"/>
    </location>
</feature>
<evidence type="ECO:0000256" key="1">
    <source>
        <dbReference type="ARBA" id="ARBA00004571"/>
    </source>
</evidence>
<dbReference type="SUPFAM" id="SSF56935">
    <property type="entry name" value="Porins"/>
    <property type="match status" value="1"/>
</dbReference>
<dbReference type="InterPro" id="IPR010917">
    <property type="entry name" value="TonB_rcpt_CS"/>
</dbReference>
<evidence type="ECO:0000256" key="8">
    <source>
        <dbReference type="ARBA" id="ARBA00023004"/>
    </source>
</evidence>
<keyword evidence="11 14" id="KW-0472">Membrane</keyword>
<dbReference type="Proteomes" id="UP000002743">
    <property type="component" value="Chromosome"/>
</dbReference>
<keyword evidence="21" id="KW-1185">Reference proteome</keyword>
<evidence type="ECO:0000313" key="21">
    <source>
        <dbReference type="Proteomes" id="UP000002743"/>
    </source>
</evidence>
<comment type="similarity">
    <text evidence="2 14 16">Belongs to the TonB-dependent receptor family.</text>
</comment>
<keyword evidence="13 14" id="KW-0998">Cell outer membrane</keyword>
<keyword evidence="5" id="KW-0410">Iron transport</keyword>
<gene>
    <name evidence="20" type="ordered locus">Msip34_0415</name>
</gene>
<evidence type="ECO:0000259" key="19">
    <source>
        <dbReference type="SMART" id="SM00965"/>
    </source>
</evidence>
<dbReference type="GO" id="GO:0015344">
    <property type="term" value="F:siderophore uptake transmembrane transporter activity"/>
    <property type="evidence" value="ECO:0007669"/>
    <property type="project" value="TreeGrafter"/>
</dbReference>
<dbReference type="PROSITE" id="PS52016">
    <property type="entry name" value="TONB_DEPENDENT_REC_3"/>
    <property type="match status" value="1"/>
</dbReference>
<dbReference type="Pfam" id="PF07660">
    <property type="entry name" value="STN"/>
    <property type="match status" value="1"/>
</dbReference>
<evidence type="ECO:0000313" key="20">
    <source>
        <dbReference type="EMBL" id="ACT49663.1"/>
    </source>
</evidence>
<dbReference type="SMART" id="SM00965">
    <property type="entry name" value="STN"/>
    <property type="match status" value="1"/>
</dbReference>
<keyword evidence="9" id="KW-0406">Ion transport</keyword>
<dbReference type="RefSeq" id="WP_015829333.1">
    <property type="nucleotide sequence ID" value="NC_012969.1"/>
</dbReference>
<feature type="domain" description="Secretin/TonB short N-terminal" evidence="19">
    <location>
        <begin position="58"/>
        <end position="109"/>
    </location>
</feature>
<comment type="subcellular location">
    <subcellularLocation>
        <location evidence="1 14">Cell outer membrane</location>
        <topology evidence="1 14">Multi-pass membrane protein</topology>
    </subcellularLocation>
</comment>
<name>C6X943_METGS</name>
<dbReference type="Gene3D" id="3.55.50.30">
    <property type="match status" value="1"/>
</dbReference>
<dbReference type="InterPro" id="IPR011662">
    <property type="entry name" value="Secretin/TonB_short_N"/>
</dbReference>
<evidence type="ECO:0000256" key="6">
    <source>
        <dbReference type="ARBA" id="ARBA00022692"/>
    </source>
</evidence>
<evidence type="ECO:0000256" key="16">
    <source>
        <dbReference type="RuleBase" id="RU003357"/>
    </source>
</evidence>
<evidence type="ECO:0000256" key="14">
    <source>
        <dbReference type="PROSITE-ProRule" id="PRU01360"/>
    </source>
</evidence>
<keyword evidence="7 18" id="KW-0732">Signal</keyword>
<evidence type="ECO:0000256" key="12">
    <source>
        <dbReference type="ARBA" id="ARBA00023170"/>
    </source>
</evidence>
<sequence precursor="true">MTTSSAWGRASLLHLAIVTCLCQMTQAHAADASPASHLQIAAQPLGQALTELAAKTGMLIGVDADLVRNKQAKPINGQYQPEDALTALLAGSGLQAVKGSNGSYTLKPNPANVEKPQSHAEPTTLPEVSVSAANESSANVQEEGKAADGYRVKTISSVGALGSMRLQDTPYAISVIPQELIQNIQAQSPDDVYKLNPSTRTTTPQITGFSPNVNIRGFDGYNTAEDGMRRAYNHAATMEDKERVEVLNGLSGFLYGAANPGGMINFVYKRPTMERLNSVTVGNYGGSQAYVHGDFGGRIDDEGRAGYRLNVVKQDGGTALDHQSIQRELISGAIDWQITDKLLLELNAVYNHYKIDAVSPYWYVASGIQRPSAPDTSKYWGQKWSGDEFHNTKLMSKLTYQLNDHITLRGAYMRDYINREGTAGTYNYPQSSTTYQQLALAGADSEDVYNAGQAFADIRFDTGSISHKVTTGYYMNSDLYRGSDYDSGASTLGPFSMRSPTYVAKPAFAADTASLYTKGRDINENLMLGDLVTFNEQWSMLAGVNRSRILSLSYNEDNSKSSSYDKSRTSPAISLIYKPMPWLTSYLSYIEGLEAGGRAPTSLIYTNHGEVMPPMVSRQQEFGLKASVGKVLLTTAIFEIEKAYQYTEVIDSSSSVYRQNGRQNHKGIEFGATGKATDRLTVITGLTLMDATVKKSENAGNVPMNVAQQFAKVYSEYQIPGVEGLTLTGGVYYTGKQYADDANTDRLPSYVTADIGARYQTTVSNRPLTLRLNVNNLFDKDYWLNAYYLGTPRSLAFSAQMQF</sequence>
<keyword evidence="3 14" id="KW-0813">Transport</keyword>
<reference evidence="21" key="1">
    <citation type="submission" date="2009-07" db="EMBL/GenBank/DDBJ databases">
        <title>Complete sequence of chromosome of Methylovorus sp. SIP3-4.</title>
        <authorList>
            <person name="Lucas S."/>
            <person name="Copeland A."/>
            <person name="Lapidus A."/>
            <person name="Glavina del Rio T."/>
            <person name="Tice H."/>
            <person name="Bruce D."/>
            <person name="Goodwin L."/>
            <person name="Pitluck S."/>
            <person name="Clum A."/>
            <person name="Larimer F."/>
            <person name="Land M."/>
            <person name="Hauser L."/>
            <person name="Kyrpides N."/>
            <person name="Mikhailova N."/>
            <person name="Kayluzhnaya M."/>
            <person name="Chistoserdova L."/>
        </authorList>
    </citation>
    <scope>NUCLEOTIDE SEQUENCE [LARGE SCALE GENOMIC DNA]</scope>
    <source>
        <strain evidence="21">SIP3-4</strain>
    </source>
</reference>
<dbReference type="EMBL" id="CP001674">
    <property type="protein sequence ID" value="ACT49663.1"/>
    <property type="molecule type" value="Genomic_DNA"/>
</dbReference>
<protein>
    <submittedName>
        <fullName evidence="20">TonB-dependent siderophore receptor</fullName>
    </submittedName>
</protein>
<feature type="chain" id="PRO_5002973733" evidence="18">
    <location>
        <begin position="30"/>
        <end position="803"/>
    </location>
</feature>
<feature type="region of interest" description="Disordered" evidence="17">
    <location>
        <begin position="101"/>
        <end position="124"/>
    </location>
</feature>
<evidence type="ECO:0000256" key="7">
    <source>
        <dbReference type="ARBA" id="ARBA00022729"/>
    </source>
</evidence>
<dbReference type="CDD" id="cd01347">
    <property type="entry name" value="ligand_gated_channel"/>
    <property type="match status" value="1"/>
</dbReference>
<evidence type="ECO:0000256" key="15">
    <source>
        <dbReference type="PROSITE-ProRule" id="PRU10144"/>
    </source>
</evidence>
<keyword evidence="4 14" id="KW-1134">Transmembrane beta strand</keyword>
<dbReference type="KEGG" id="mei:Msip34_0415"/>
<dbReference type="Pfam" id="PF00593">
    <property type="entry name" value="TonB_dep_Rec_b-barrel"/>
    <property type="match status" value="1"/>
</dbReference>
<feature type="signal peptide" evidence="18">
    <location>
        <begin position="1"/>
        <end position="29"/>
    </location>
</feature>
<dbReference type="PANTHER" id="PTHR32552">
    <property type="entry name" value="FERRICHROME IRON RECEPTOR-RELATED"/>
    <property type="match status" value="1"/>
</dbReference>
<organism evidence="20 21">
    <name type="scientific">Methylovorus glucosotrophus (strain SIP3-4)</name>
    <dbReference type="NCBI Taxonomy" id="582744"/>
    <lineage>
        <taxon>Bacteria</taxon>
        <taxon>Pseudomonadati</taxon>
        <taxon>Pseudomonadota</taxon>
        <taxon>Betaproteobacteria</taxon>
        <taxon>Nitrosomonadales</taxon>
        <taxon>Methylophilaceae</taxon>
        <taxon>Methylovorus</taxon>
    </lineage>
</organism>
<keyword evidence="8" id="KW-0408">Iron</keyword>
<evidence type="ECO:0000256" key="2">
    <source>
        <dbReference type="ARBA" id="ARBA00009810"/>
    </source>
</evidence>
<dbReference type="PROSITE" id="PS01156">
    <property type="entry name" value="TONB_DEPENDENT_REC_2"/>
    <property type="match status" value="1"/>
</dbReference>
<dbReference type="Gene3D" id="2.170.130.10">
    <property type="entry name" value="TonB-dependent receptor, plug domain"/>
    <property type="match status" value="1"/>
</dbReference>
<dbReference type="InterPro" id="IPR010105">
    <property type="entry name" value="TonB_sidphr_rcpt"/>
</dbReference>
<dbReference type="InterPro" id="IPR036942">
    <property type="entry name" value="Beta-barrel_TonB_sf"/>
</dbReference>
<dbReference type="Gene3D" id="2.40.170.20">
    <property type="entry name" value="TonB-dependent receptor, beta-barrel domain"/>
    <property type="match status" value="1"/>
</dbReference>
<dbReference type="Pfam" id="PF07715">
    <property type="entry name" value="Plug"/>
    <property type="match status" value="1"/>
</dbReference>
<proteinExistence type="inferred from homology"/>
<accession>C6X943</accession>
<evidence type="ECO:0000256" key="17">
    <source>
        <dbReference type="SAM" id="MobiDB-lite"/>
    </source>
</evidence>
<dbReference type="InterPro" id="IPR012910">
    <property type="entry name" value="Plug_dom"/>
</dbReference>
<keyword evidence="6 14" id="KW-0812">Transmembrane</keyword>
<keyword evidence="12 20" id="KW-0675">Receptor</keyword>
<dbReference type="eggNOG" id="COG4774">
    <property type="taxonomic scope" value="Bacteria"/>
</dbReference>
<evidence type="ECO:0000256" key="13">
    <source>
        <dbReference type="ARBA" id="ARBA00023237"/>
    </source>
</evidence>
<evidence type="ECO:0000256" key="18">
    <source>
        <dbReference type="SAM" id="SignalP"/>
    </source>
</evidence>
<dbReference type="STRING" id="582744.Msip34_0415"/>
<dbReference type="GO" id="GO:0038023">
    <property type="term" value="F:signaling receptor activity"/>
    <property type="evidence" value="ECO:0007669"/>
    <property type="project" value="InterPro"/>
</dbReference>
<reference evidence="20 21" key="2">
    <citation type="journal article" date="2011" name="J. Bacteriol.">
        <title>Genomes of three methylotrophs from a single niche uncover genetic and metabolic divergence of Methylophilaceae.</title>
        <authorList>
            <person name="Lapidus A."/>
            <person name="Clum A."/>
            <person name="Labutti K."/>
            <person name="Kaluzhnaya M.G."/>
            <person name="Lim S."/>
            <person name="Beck D.A."/>
            <person name="Glavina Del Rio T."/>
            <person name="Nolan M."/>
            <person name="Mavromatis K."/>
            <person name="Huntemann M."/>
            <person name="Lucas S."/>
            <person name="Lidstrom M.E."/>
            <person name="Ivanova N."/>
            <person name="Chistoserdova L."/>
        </authorList>
    </citation>
    <scope>NUCLEOTIDE SEQUENCE [LARGE SCALE GENOMIC DNA]</scope>
    <source>
        <strain evidence="20 21">SIP3-4</strain>
    </source>
</reference>
<dbReference type="NCBIfam" id="TIGR01783">
    <property type="entry name" value="TonB-siderophor"/>
    <property type="match status" value="1"/>
</dbReference>
<dbReference type="GO" id="GO:0009279">
    <property type="term" value="C:cell outer membrane"/>
    <property type="evidence" value="ECO:0007669"/>
    <property type="project" value="UniProtKB-SubCell"/>
</dbReference>
<dbReference type="InterPro" id="IPR000531">
    <property type="entry name" value="Beta-barrel_TonB"/>
</dbReference>
<dbReference type="InterPro" id="IPR037066">
    <property type="entry name" value="Plug_dom_sf"/>
</dbReference>
<evidence type="ECO:0000256" key="9">
    <source>
        <dbReference type="ARBA" id="ARBA00023065"/>
    </source>
</evidence>
<evidence type="ECO:0000256" key="5">
    <source>
        <dbReference type="ARBA" id="ARBA00022496"/>
    </source>
</evidence>
<dbReference type="InterPro" id="IPR039426">
    <property type="entry name" value="TonB-dep_rcpt-like"/>
</dbReference>
<dbReference type="GO" id="GO:0015891">
    <property type="term" value="P:siderophore transport"/>
    <property type="evidence" value="ECO:0007669"/>
    <property type="project" value="InterPro"/>
</dbReference>